<accession>A0A212KIB1</accession>
<evidence type="ECO:0000256" key="1">
    <source>
        <dbReference type="SAM" id="SignalP"/>
    </source>
</evidence>
<evidence type="ECO:0008006" key="3">
    <source>
        <dbReference type="Google" id="ProtNLM"/>
    </source>
</evidence>
<sequence>MRTLFFLSLLMLCLTVTAQAEPRSFTLFSADLPQGWDGEEKMGFKSGNPDECMLILGLSNEKKDDYAALISIFVLPNTQNDDSASLANKLAPLQANASQPRPQGPFWTFNGELRSQAFPAPGVTKVNATADKVIIAIVQDPDQRGAEAVFASLKGLTPETRKLLGQ</sequence>
<name>A0A212KIB1_9BACT</name>
<evidence type="ECO:0000313" key="2">
    <source>
        <dbReference type="EMBL" id="SBW11381.1"/>
    </source>
</evidence>
<proteinExistence type="predicted"/>
<dbReference type="RefSeq" id="WP_192113040.1">
    <property type="nucleotide sequence ID" value="NZ_CABUEN010000006.1"/>
</dbReference>
<protein>
    <recommendedName>
        <fullName evidence="3">Protoporphyrinogen oxidase</fullName>
    </recommendedName>
</protein>
<keyword evidence="1" id="KW-0732">Signal</keyword>
<dbReference type="AlphaFoldDB" id="A0A212KIB1"/>
<gene>
    <name evidence="2" type="ORF">KM92DES2_20048</name>
</gene>
<feature type="signal peptide" evidence="1">
    <location>
        <begin position="1"/>
        <end position="20"/>
    </location>
</feature>
<organism evidence="2">
    <name type="scientific">uncultured Desulfovibrio sp</name>
    <dbReference type="NCBI Taxonomy" id="167968"/>
    <lineage>
        <taxon>Bacteria</taxon>
        <taxon>Pseudomonadati</taxon>
        <taxon>Thermodesulfobacteriota</taxon>
        <taxon>Desulfovibrionia</taxon>
        <taxon>Desulfovibrionales</taxon>
        <taxon>Desulfovibrionaceae</taxon>
        <taxon>Desulfovibrio</taxon>
        <taxon>environmental samples</taxon>
    </lineage>
</organism>
<dbReference type="EMBL" id="FLUP01000002">
    <property type="protein sequence ID" value="SBW11381.1"/>
    <property type="molecule type" value="Genomic_DNA"/>
</dbReference>
<feature type="chain" id="PRO_5012058256" description="Protoporphyrinogen oxidase" evidence="1">
    <location>
        <begin position="21"/>
        <end position="166"/>
    </location>
</feature>
<reference evidence="2" key="1">
    <citation type="submission" date="2016-04" db="EMBL/GenBank/DDBJ databases">
        <authorList>
            <person name="Evans L.H."/>
            <person name="Alamgir A."/>
            <person name="Owens N."/>
            <person name="Weber N.D."/>
            <person name="Virtaneva K."/>
            <person name="Barbian K."/>
            <person name="Babar A."/>
            <person name="Rosenke K."/>
        </authorList>
    </citation>
    <scope>NUCLEOTIDE SEQUENCE</scope>
    <source>
        <strain evidence="2">92-2</strain>
    </source>
</reference>